<dbReference type="EMBL" id="VOHM01000002">
    <property type="protein sequence ID" value="TWT28829.1"/>
    <property type="molecule type" value="Genomic_DNA"/>
</dbReference>
<dbReference type="PROSITE" id="PS51866">
    <property type="entry name" value="MOP"/>
    <property type="match status" value="1"/>
</dbReference>
<name>A0A5C5USQ5_9CORY</name>
<gene>
    <name evidence="15" type="ORF">FRX94_01165</name>
</gene>
<sequence>MSEPTLPPLRPSRLHLPPVVLLGGLLAATVIIGPIAALFVRVPWHRVAEVAAAPETFALARVTLASALLSMVITTLLGVPLALWLRSMRRGANVARLLTILPLALPPVVSGLALTAALGRRGITAPILEFLGLQFGFAFAGVVTAHVFISLPFVVVAVDQALRHLDPEIIASAAGLGLRPTAMVFKIILPSVAPAIVTGAGLALSRSLGEFGATLTFAGSLPGVTRTMPLGIYVEREIDTGRALVLAFFLIMLATIVLAATGAITLFIRPSKQLFQATDIGSGFDPHALRDASTPTRGGADISIKRRALQADFRPNSITAVIGPNGAGKSTLAHLISGRLRGANVIIDAQPVDGEAYLPAHRRGVVLLTQRHGLPVHTTVHKAIAMVAESSAAASTLIRAAGLQALEHIKIASLSGGQAAQVALVRALATRPRTLILDEPLAALDVAAAQRWREYLLTSAGDRTTILISHNPLEIASLAESIVVLERGETVAHGTTTEILTLPPNNFVAQLAGINRIPGTIISTTDSTAVLETEAGNIHGIAQTSDLEIGAPGLAICNPEATSVRLDDAPPITESTRNHWRGIIHSIESSNSIAELRVAACGTIIRVPITTASASALKLNVGDNVWLATKATAIRITPLQPRVQTHTRIGGTPTKNADRR</sequence>
<evidence type="ECO:0000259" key="12">
    <source>
        <dbReference type="PROSITE" id="PS50893"/>
    </source>
</evidence>
<evidence type="ECO:0000256" key="5">
    <source>
        <dbReference type="ARBA" id="ARBA00022692"/>
    </source>
</evidence>
<dbReference type="Pfam" id="PF00528">
    <property type="entry name" value="BPD_transp_1"/>
    <property type="match status" value="1"/>
</dbReference>
<evidence type="ECO:0000256" key="11">
    <source>
        <dbReference type="RuleBase" id="RU363032"/>
    </source>
</evidence>
<evidence type="ECO:0000313" key="16">
    <source>
        <dbReference type="Proteomes" id="UP000320791"/>
    </source>
</evidence>
<dbReference type="PROSITE" id="PS50893">
    <property type="entry name" value="ABC_TRANSPORTER_2"/>
    <property type="match status" value="1"/>
</dbReference>
<dbReference type="InterPro" id="IPR003593">
    <property type="entry name" value="AAA+_ATPase"/>
</dbReference>
<feature type="transmembrane region" description="Helical" evidence="11">
    <location>
        <begin position="138"/>
        <end position="162"/>
    </location>
</feature>
<keyword evidence="9 11" id="KW-0472">Membrane</keyword>
<dbReference type="GO" id="GO:0016887">
    <property type="term" value="F:ATP hydrolysis activity"/>
    <property type="evidence" value="ECO:0007669"/>
    <property type="project" value="InterPro"/>
</dbReference>
<dbReference type="OrthoDB" id="9774448at2"/>
<dbReference type="Gene3D" id="1.10.3720.10">
    <property type="entry name" value="MetI-like"/>
    <property type="match status" value="1"/>
</dbReference>
<dbReference type="InterPro" id="IPR003439">
    <property type="entry name" value="ABC_transporter-like_ATP-bd"/>
</dbReference>
<dbReference type="Gene3D" id="2.40.50.100">
    <property type="match status" value="1"/>
</dbReference>
<protein>
    <submittedName>
        <fullName evidence="15">ATP-binding cassette domain-containing protein</fullName>
    </submittedName>
</protein>
<keyword evidence="3" id="KW-1003">Cell membrane</keyword>
<dbReference type="CDD" id="cd06261">
    <property type="entry name" value="TM_PBP2"/>
    <property type="match status" value="1"/>
</dbReference>
<feature type="transmembrane region" description="Helical" evidence="11">
    <location>
        <begin position="64"/>
        <end position="85"/>
    </location>
</feature>
<feature type="transmembrane region" description="Helical" evidence="11">
    <location>
        <begin position="20"/>
        <end position="44"/>
    </location>
</feature>
<dbReference type="InterPro" id="IPR000515">
    <property type="entry name" value="MetI-like"/>
</dbReference>
<feature type="transmembrane region" description="Helical" evidence="11">
    <location>
        <begin position="244"/>
        <end position="268"/>
    </location>
</feature>
<dbReference type="AlphaFoldDB" id="A0A5C5USQ5"/>
<dbReference type="SUPFAM" id="SSF161098">
    <property type="entry name" value="MetI-like"/>
    <property type="match status" value="1"/>
</dbReference>
<keyword evidence="7 15" id="KW-0067">ATP-binding</keyword>
<evidence type="ECO:0000256" key="9">
    <source>
        <dbReference type="ARBA" id="ARBA00023136"/>
    </source>
</evidence>
<keyword evidence="2 11" id="KW-0813">Transport</keyword>
<evidence type="ECO:0000259" key="13">
    <source>
        <dbReference type="PROSITE" id="PS50928"/>
    </source>
</evidence>
<dbReference type="InterPro" id="IPR005116">
    <property type="entry name" value="Transp-assoc_OB_typ1"/>
</dbReference>
<dbReference type="PROSITE" id="PS50928">
    <property type="entry name" value="ABC_TM1"/>
    <property type="match status" value="1"/>
</dbReference>
<dbReference type="GO" id="GO:0005886">
    <property type="term" value="C:plasma membrane"/>
    <property type="evidence" value="ECO:0007669"/>
    <property type="project" value="UniProtKB-SubCell"/>
</dbReference>
<feature type="domain" description="Mop" evidence="14">
    <location>
        <begin position="573"/>
        <end position="638"/>
    </location>
</feature>
<organism evidence="15 16">
    <name type="scientific">Corynebacterium canis</name>
    <dbReference type="NCBI Taxonomy" id="679663"/>
    <lineage>
        <taxon>Bacteria</taxon>
        <taxon>Bacillati</taxon>
        <taxon>Actinomycetota</taxon>
        <taxon>Actinomycetes</taxon>
        <taxon>Mycobacteriales</taxon>
        <taxon>Corynebacteriaceae</taxon>
        <taxon>Corynebacterium</taxon>
    </lineage>
</organism>
<dbReference type="InterPro" id="IPR008995">
    <property type="entry name" value="Mo/tungstate-bd_C_term_dom"/>
</dbReference>
<dbReference type="InterPro" id="IPR027417">
    <property type="entry name" value="P-loop_NTPase"/>
</dbReference>
<reference evidence="15 16" key="1">
    <citation type="submission" date="2019-08" db="EMBL/GenBank/DDBJ databases">
        <authorList>
            <person name="Lei W."/>
        </authorList>
    </citation>
    <scope>NUCLEOTIDE SEQUENCE [LARGE SCALE GENOMIC DNA]</scope>
    <source>
        <strain evidence="15 16">CCUG 58627</strain>
    </source>
</reference>
<comment type="caution">
    <text evidence="15">The sequence shown here is derived from an EMBL/GenBank/DDBJ whole genome shotgun (WGS) entry which is preliminary data.</text>
</comment>
<dbReference type="Gene3D" id="3.40.50.300">
    <property type="entry name" value="P-loop containing nucleotide triphosphate hydrolases"/>
    <property type="match status" value="1"/>
</dbReference>
<dbReference type="InterPro" id="IPR004606">
    <property type="entry name" value="Mop_domain"/>
</dbReference>
<dbReference type="RefSeq" id="WP_146323285.1">
    <property type="nucleotide sequence ID" value="NZ_BAABLR010000075.1"/>
</dbReference>
<dbReference type="Pfam" id="PF03459">
    <property type="entry name" value="TOBE"/>
    <property type="match status" value="1"/>
</dbReference>
<evidence type="ECO:0000256" key="8">
    <source>
        <dbReference type="ARBA" id="ARBA00022989"/>
    </source>
</evidence>
<feature type="transmembrane region" description="Helical" evidence="11">
    <location>
        <begin position="97"/>
        <end position="118"/>
    </location>
</feature>
<evidence type="ECO:0000256" key="7">
    <source>
        <dbReference type="ARBA" id="ARBA00022840"/>
    </source>
</evidence>
<keyword evidence="8 11" id="KW-1133">Transmembrane helix</keyword>
<keyword evidence="6" id="KW-0547">Nucleotide-binding</keyword>
<evidence type="ECO:0000259" key="14">
    <source>
        <dbReference type="PROSITE" id="PS51866"/>
    </source>
</evidence>
<comment type="similarity">
    <text evidence="11">Belongs to the binding-protein-dependent transport system permease family.</text>
</comment>
<evidence type="ECO:0000256" key="10">
    <source>
        <dbReference type="PROSITE-ProRule" id="PRU01213"/>
    </source>
</evidence>
<dbReference type="InterPro" id="IPR035906">
    <property type="entry name" value="MetI-like_sf"/>
</dbReference>
<accession>A0A5C5USQ5</accession>
<dbReference type="SUPFAM" id="SSF52540">
    <property type="entry name" value="P-loop containing nucleoside triphosphate hydrolases"/>
    <property type="match status" value="1"/>
</dbReference>
<evidence type="ECO:0000313" key="15">
    <source>
        <dbReference type="EMBL" id="TWT28829.1"/>
    </source>
</evidence>
<keyword evidence="16" id="KW-1185">Reference proteome</keyword>
<keyword evidence="4 10" id="KW-0500">Molybdenum</keyword>
<dbReference type="GO" id="GO:0015689">
    <property type="term" value="P:molybdate ion transport"/>
    <property type="evidence" value="ECO:0007669"/>
    <property type="project" value="InterPro"/>
</dbReference>
<dbReference type="SMART" id="SM00382">
    <property type="entry name" value="AAA"/>
    <property type="match status" value="1"/>
</dbReference>
<evidence type="ECO:0000256" key="6">
    <source>
        <dbReference type="ARBA" id="ARBA00022741"/>
    </source>
</evidence>
<feature type="domain" description="ABC transmembrane type-1" evidence="13">
    <location>
        <begin position="60"/>
        <end position="261"/>
    </location>
</feature>
<dbReference type="PANTHER" id="PTHR30183:SF3">
    <property type="entry name" value="MOLYBDENUM TRANSPORT SYSTEM PERMEASE PROTEIN MODB"/>
    <property type="match status" value="1"/>
</dbReference>
<keyword evidence="5 11" id="KW-0812">Transmembrane</keyword>
<comment type="subcellular location">
    <subcellularLocation>
        <location evidence="1 11">Cell membrane</location>
        <topology evidence="1 11">Multi-pass membrane protein</topology>
    </subcellularLocation>
</comment>
<evidence type="ECO:0000256" key="4">
    <source>
        <dbReference type="ARBA" id="ARBA00022505"/>
    </source>
</evidence>
<evidence type="ECO:0000256" key="3">
    <source>
        <dbReference type="ARBA" id="ARBA00022475"/>
    </source>
</evidence>
<dbReference type="SUPFAM" id="SSF50331">
    <property type="entry name" value="MOP-like"/>
    <property type="match status" value="1"/>
</dbReference>
<evidence type="ECO:0000256" key="2">
    <source>
        <dbReference type="ARBA" id="ARBA00022448"/>
    </source>
</evidence>
<dbReference type="Proteomes" id="UP000320791">
    <property type="component" value="Unassembled WGS sequence"/>
</dbReference>
<proteinExistence type="inferred from homology"/>
<feature type="domain" description="ABC transporter" evidence="12">
    <location>
        <begin position="289"/>
        <end position="512"/>
    </location>
</feature>
<dbReference type="Pfam" id="PF00005">
    <property type="entry name" value="ABC_tran"/>
    <property type="match status" value="1"/>
</dbReference>
<dbReference type="GO" id="GO:0055085">
    <property type="term" value="P:transmembrane transport"/>
    <property type="evidence" value="ECO:0007669"/>
    <property type="project" value="InterPro"/>
</dbReference>
<dbReference type="GO" id="GO:0005524">
    <property type="term" value="F:ATP binding"/>
    <property type="evidence" value="ECO:0007669"/>
    <property type="project" value="UniProtKB-KW"/>
</dbReference>
<dbReference type="PANTHER" id="PTHR30183">
    <property type="entry name" value="MOLYBDENUM TRANSPORT SYSTEM PERMEASE PROTEIN MODB"/>
    <property type="match status" value="1"/>
</dbReference>
<evidence type="ECO:0000256" key="1">
    <source>
        <dbReference type="ARBA" id="ARBA00004651"/>
    </source>
</evidence>